<dbReference type="EMBL" id="CP017641">
    <property type="protein sequence ID" value="APZ91380.1"/>
    <property type="molecule type" value="Genomic_DNA"/>
</dbReference>
<feature type="transmembrane region" description="Helical" evidence="8">
    <location>
        <begin position="428"/>
        <end position="450"/>
    </location>
</feature>
<evidence type="ECO:0000256" key="2">
    <source>
        <dbReference type="ARBA" id="ARBA00005887"/>
    </source>
</evidence>
<feature type="transmembrane region" description="Helical" evidence="8">
    <location>
        <begin position="195"/>
        <end position="216"/>
    </location>
</feature>
<feature type="signal peptide" evidence="10">
    <location>
        <begin position="1"/>
        <end position="23"/>
    </location>
</feature>
<evidence type="ECO:0000256" key="4">
    <source>
        <dbReference type="ARBA" id="ARBA00022692"/>
    </source>
</evidence>
<name>A0A1P8WBE0_9PLAN</name>
<feature type="transmembrane region" description="Helical" evidence="8">
    <location>
        <begin position="333"/>
        <end position="351"/>
    </location>
</feature>
<dbReference type="OrthoDB" id="9814202at2"/>
<organism evidence="12 13">
    <name type="scientific">Fuerstiella marisgermanici</name>
    <dbReference type="NCBI Taxonomy" id="1891926"/>
    <lineage>
        <taxon>Bacteria</taxon>
        <taxon>Pseudomonadati</taxon>
        <taxon>Planctomycetota</taxon>
        <taxon>Planctomycetia</taxon>
        <taxon>Planctomycetales</taxon>
        <taxon>Planctomycetaceae</taxon>
        <taxon>Fuerstiella</taxon>
    </lineage>
</organism>
<dbReference type="RefSeq" id="WP_077023152.1">
    <property type="nucleotide sequence ID" value="NZ_CP017641.1"/>
</dbReference>
<dbReference type="InterPro" id="IPR018047">
    <property type="entry name" value="Ammonium_transpt_CS"/>
</dbReference>
<feature type="transmembrane region" description="Helical" evidence="8">
    <location>
        <begin position="302"/>
        <end position="321"/>
    </location>
</feature>
<feature type="transmembrane region" description="Helical" evidence="8">
    <location>
        <begin position="389"/>
        <end position="408"/>
    </location>
</feature>
<comment type="similarity">
    <text evidence="2 8">Belongs to the ammonia transporter channel (TC 1.A.11.2) family.</text>
</comment>
<evidence type="ECO:0000256" key="5">
    <source>
        <dbReference type="ARBA" id="ARBA00022989"/>
    </source>
</evidence>
<dbReference type="PROSITE" id="PS01219">
    <property type="entry name" value="AMMONIUM_TRANSP"/>
    <property type="match status" value="1"/>
</dbReference>
<feature type="compositionally biased region" description="Polar residues" evidence="9">
    <location>
        <begin position="36"/>
        <end position="49"/>
    </location>
</feature>
<gene>
    <name evidence="12" type="primary">amtB_1</name>
    <name evidence="12" type="ORF">Fuma_00968</name>
</gene>
<keyword evidence="5 8" id="KW-1133">Transmembrane helix</keyword>
<dbReference type="Pfam" id="PF00909">
    <property type="entry name" value="Ammonium_transp"/>
    <property type="match status" value="1"/>
</dbReference>
<dbReference type="STRING" id="1891926.Fuma_00968"/>
<feature type="transmembrane region" description="Helical" evidence="8">
    <location>
        <begin position="357"/>
        <end position="377"/>
    </location>
</feature>
<evidence type="ECO:0000313" key="13">
    <source>
        <dbReference type="Proteomes" id="UP000187735"/>
    </source>
</evidence>
<evidence type="ECO:0000256" key="6">
    <source>
        <dbReference type="ARBA" id="ARBA00023136"/>
    </source>
</evidence>
<protein>
    <recommendedName>
        <fullName evidence="8">Ammonium transporter</fullName>
    </recommendedName>
</protein>
<evidence type="ECO:0000256" key="8">
    <source>
        <dbReference type="RuleBase" id="RU362002"/>
    </source>
</evidence>
<evidence type="ECO:0000259" key="11">
    <source>
        <dbReference type="Pfam" id="PF00909"/>
    </source>
</evidence>
<evidence type="ECO:0000256" key="7">
    <source>
        <dbReference type="ARBA" id="ARBA00023177"/>
    </source>
</evidence>
<feature type="transmembrane region" description="Helical" evidence="8">
    <location>
        <begin position="269"/>
        <end position="290"/>
    </location>
</feature>
<keyword evidence="4 8" id="KW-0812">Transmembrane</keyword>
<dbReference type="InterPro" id="IPR029020">
    <property type="entry name" value="Ammonium/urea_transptr"/>
</dbReference>
<reference evidence="12 13" key="1">
    <citation type="journal article" date="2016" name="Front. Microbiol.">
        <title>Fuerstia marisgermanicae gen. nov., sp. nov., an Unusual Member of the Phylum Planctomycetes from the German Wadden Sea.</title>
        <authorList>
            <person name="Kohn T."/>
            <person name="Heuer A."/>
            <person name="Jogler M."/>
            <person name="Vollmers J."/>
            <person name="Boedeker C."/>
            <person name="Bunk B."/>
            <person name="Rast P."/>
            <person name="Borchert D."/>
            <person name="Glockner I."/>
            <person name="Freese H.M."/>
            <person name="Klenk H.P."/>
            <person name="Overmann J."/>
            <person name="Kaster A.K."/>
            <person name="Rohde M."/>
            <person name="Wiegand S."/>
            <person name="Jogler C."/>
        </authorList>
    </citation>
    <scope>NUCLEOTIDE SEQUENCE [LARGE SCALE GENOMIC DNA]</scope>
    <source>
        <strain evidence="12 13">NH11</strain>
    </source>
</reference>
<feature type="domain" description="Ammonium transporter AmtB-like" evidence="11">
    <location>
        <begin position="74"/>
        <end position="480"/>
    </location>
</feature>
<keyword evidence="3 8" id="KW-0813">Transport</keyword>
<dbReference type="InterPro" id="IPR001905">
    <property type="entry name" value="Ammonium_transpt"/>
</dbReference>
<dbReference type="PANTHER" id="PTHR43029">
    <property type="entry name" value="AMMONIUM TRANSPORTER MEP2"/>
    <property type="match status" value="1"/>
</dbReference>
<feature type="chain" id="PRO_5013156842" description="Ammonium transporter" evidence="10">
    <location>
        <begin position="24"/>
        <end position="483"/>
    </location>
</feature>
<dbReference type="Gene3D" id="1.10.3430.10">
    <property type="entry name" value="Ammonium transporter AmtB like domains"/>
    <property type="match status" value="1"/>
</dbReference>
<evidence type="ECO:0000256" key="1">
    <source>
        <dbReference type="ARBA" id="ARBA00004141"/>
    </source>
</evidence>
<feature type="transmembrane region" description="Helical" evidence="8">
    <location>
        <begin position="167"/>
        <end position="188"/>
    </location>
</feature>
<evidence type="ECO:0000256" key="3">
    <source>
        <dbReference type="ARBA" id="ARBA00022448"/>
    </source>
</evidence>
<keyword evidence="7 8" id="KW-0924">Ammonia transport</keyword>
<feature type="transmembrane region" description="Helical" evidence="8">
    <location>
        <begin position="107"/>
        <end position="130"/>
    </location>
</feature>
<keyword evidence="6 8" id="KW-0472">Membrane</keyword>
<dbReference type="PANTHER" id="PTHR43029:SF10">
    <property type="entry name" value="AMMONIUM TRANSPORTER MEP2"/>
    <property type="match status" value="1"/>
</dbReference>
<evidence type="ECO:0000256" key="9">
    <source>
        <dbReference type="SAM" id="MobiDB-lite"/>
    </source>
</evidence>
<evidence type="ECO:0000256" key="10">
    <source>
        <dbReference type="SAM" id="SignalP"/>
    </source>
</evidence>
<dbReference type="Proteomes" id="UP000187735">
    <property type="component" value="Chromosome"/>
</dbReference>
<feature type="region of interest" description="Disordered" evidence="9">
    <location>
        <begin position="34"/>
        <end position="56"/>
    </location>
</feature>
<comment type="subcellular location">
    <subcellularLocation>
        <location evidence="8">Cell membrane</location>
        <topology evidence="8">Multi-pass membrane protein</topology>
    </subcellularLocation>
    <subcellularLocation>
        <location evidence="1">Membrane</location>
        <topology evidence="1">Multi-pass membrane protein</topology>
    </subcellularLocation>
</comment>
<dbReference type="InterPro" id="IPR024041">
    <property type="entry name" value="NH4_transpt_AmtB-like_dom"/>
</dbReference>
<dbReference type="SUPFAM" id="SSF111352">
    <property type="entry name" value="Ammonium transporter"/>
    <property type="match status" value="1"/>
</dbReference>
<dbReference type="NCBIfam" id="TIGR00836">
    <property type="entry name" value="amt"/>
    <property type="match status" value="1"/>
</dbReference>
<evidence type="ECO:0000313" key="12">
    <source>
        <dbReference type="EMBL" id="APZ91380.1"/>
    </source>
</evidence>
<accession>A0A1P8WBE0</accession>
<keyword evidence="10" id="KW-0732">Signal</keyword>
<dbReference type="KEGG" id="fmr:Fuma_00968"/>
<dbReference type="PROSITE" id="PS51257">
    <property type="entry name" value="PROKAR_LIPOPROTEIN"/>
    <property type="match status" value="1"/>
</dbReference>
<dbReference type="GO" id="GO:0008519">
    <property type="term" value="F:ammonium channel activity"/>
    <property type="evidence" value="ECO:0007669"/>
    <property type="project" value="InterPro"/>
</dbReference>
<feature type="transmembrane region" description="Helical" evidence="8">
    <location>
        <begin position="236"/>
        <end position="257"/>
    </location>
</feature>
<feature type="transmembrane region" description="Helical" evidence="8">
    <location>
        <begin position="73"/>
        <end position="95"/>
    </location>
</feature>
<keyword evidence="13" id="KW-1185">Reference proteome</keyword>
<proteinExistence type="inferred from homology"/>
<dbReference type="AlphaFoldDB" id="A0A1P8WBE0"/>
<dbReference type="GO" id="GO:0005886">
    <property type="term" value="C:plasma membrane"/>
    <property type="evidence" value="ECO:0007669"/>
    <property type="project" value="UniProtKB-SubCell"/>
</dbReference>
<sequence length="483" mass="50485" precursor="true">MTNSFRRLLLLAVILSSCGNLVAQTTDVQNGDVISPATTGVTEPQPSDTASDDEITTQQQDEAPAAVYDKADVAWMLVSIAFVLMMTCPGLALFYGGLVRKKNILSVMMQCVFLMGLMSVVWAVIGYSLAFGGSGAYFGNFEHLLLAGVTPSSASGLTVEQCINDQIIVAFQGMFFIITPALICGAFAERMKFTTMAVFSVVWGLLIYCPIAHWVWDEGGWLSEATAGAKYQAIDFAGGLVVHISSGVSALVCALLIGRRRGFPSQAMMPHNLTYTCIGTGLLWVGWFGFNGGSGLAADGKAVNALFATHLAASAGVLSWSLGEWFKHGKASVLGACSGAVAGLVCITPGAGSVTPICGILMGFAAGLFCFFSCTTLKNTFGYDDSLDAFGIHGLGGILGAILTGVFATSVVTGGESRGAIDGHSAQIMTQLVSVVAAVGFSAIGTFVILKILDAVMGLRVSEQQEVQGLDISQHGEEGYIFL</sequence>